<evidence type="ECO:0000313" key="4">
    <source>
        <dbReference type="Proteomes" id="UP001152485"/>
    </source>
</evidence>
<evidence type="ECO:0000313" key="1">
    <source>
        <dbReference type="EMBL" id="CAH9053980.1"/>
    </source>
</evidence>
<accession>A0A9W4QUL9</accession>
<gene>
    <name evidence="1" type="ORF">PSECIP111854_01276</name>
    <name evidence="2" type="ORF">PSECIP111951_03137</name>
</gene>
<reference evidence="1 4" key="1">
    <citation type="submission" date="2022-07" db="EMBL/GenBank/DDBJ databases">
        <authorList>
            <person name="Criscuolo A."/>
        </authorList>
    </citation>
    <scope>NUCLEOTIDE SEQUENCE</scope>
    <source>
        <strain evidence="4">CIP 111951</strain>
        <strain evidence="1">CIP111854</strain>
        <strain evidence="2">CIP111951</strain>
    </source>
</reference>
<proteinExistence type="predicted"/>
<dbReference type="Proteomes" id="UP001152467">
    <property type="component" value="Unassembled WGS sequence"/>
</dbReference>
<sequence length="39" mass="4365">MVSAKIVLSATLVNIQLNTCANAKDRFWHTELLGFIKFA</sequence>
<dbReference type="Proteomes" id="UP001152485">
    <property type="component" value="Unassembled WGS sequence"/>
</dbReference>
<dbReference type="AlphaFoldDB" id="A0A9W4QUL9"/>
<name>A0A9W4QUL9_9GAMM</name>
<evidence type="ECO:0000313" key="2">
    <source>
        <dbReference type="EMBL" id="CAH9064464.1"/>
    </source>
</evidence>
<organism evidence="1 3">
    <name type="scientific">Pseudoalteromonas holothuriae</name>
    <dbReference type="NCBI Taxonomy" id="2963714"/>
    <lineage>
        <taxon>Bacteria</taxon>
        <taxon>Pseudomonadati</taxon>
        <taxon>Pseudomonadota</taxon>
        <taxon>Gammaproteobacteria</taxon>
        <taxon>Alteromonadales</taxon>
        <taxon>Pseudoalteromonadaceae</taxon>
        <taxon>Pseudoalteromonas</taxon>
    </lineage>
</organism>
<evidence type="ECO:0000313" key="3">
    <source>
        <dbReference type="Proteomes" id="UP001152467"/>
    </source>
</evidence>
<keyword evidence="3" id="KW-1185">Reference proteome</keyword>
<dbReference type="EMBL" id="CAMAPC010000003">
    <property type="protein sequence ID" value="CAH9053980.1"/>
    <property type="molecule type" value="Genomic_DNA"/>
</dbReference>
<protein>
    <submittedName>
        <fullName evidence="1">Uncharacterized protein</fullName>
    </submittedName>
</protein>
<dbReference type="EMBL" id="CAMAPD010000017">
    <property type="protein sequence ID" value="CAH9064464.1"/>
    <property type="molecule type" value="Genomic_DNA"/>
</dbReference>
<comment type="caution">
    <text evidence="1">The sequence shown here is derived from an EMBL/GenBank/DDBJ whole genome shotgun (WGS) entry which is preliminary data.</text>
</comment>